<dbReference type="EMBL" id="CP155447">
    <property type="protein sequence ID" value="XBH04151.1"/>
    <property type="molecule type" value="Genomic_DNA"/>
</dbReference>
<dbReference type="PROSITE" id="PS51257">
    <property type="entry name" value="PROKAR_LIPOPROTEIN"/>
    <property type="match status" value="1"/>
</dbReference>
<evidence type="ECO:0008006" key="4">
    <source>
        <dbReference type="Google" id="ProtNLM"/>
    </source>
</evidence>
<proteinExistence type="predicted"/>
<gene>
    <name evidence="3" type="ORF">V5E97_38535</name>
</gene>
<dbReference type="RefSeq" id="WP_406696901.1">
    <property type="nucleotide sequence ID" value="NZ_CP155447.1"/>
</dbReference>
<reference evidence="3" key="1">
    <citation type="submission" date="2024-05" db="EMBL/GenBank/DDBJ databases">
        <title>Planctomycetes of the genus Singulisphaera possess chitinolytic capabilities.</title>
        <authorList>
            <person name="Ivanova A."/>
        </authorList>
    </citation>
    <scope>NUCLEOTIDE SEQUENCE</scope>
    <source>
        <strain evidence="3">Ch08T</strain>
    </source>
</reference>
<accession>A0AAU7CG61</accession>
<evidence type="ECO:0000256" key="2">
    <source>
        <dbReference type="SAM" id="SignalP"/>
    </source>
</evidence>
<name>A0AAU7CG61_9BACT</name>
<evidence type="ECO:0000313" key="3">
    <source>
        <dbReference type="EMBL" id="XBH04151.1"/>
    </source>
</evidence>
<feature type="chain" id="PRO_5043582561" description="Carboxypeptidase regulatory-like domain-containing protein" evidence="2">
    <location>
        <begin position="41"/>
        <end position="175"/>
    </location>
</feature>
<evidence type="ECO:0000256" key="1">
    <source>
        <dbReference type="SAM" id="MobiDB-lite"/>
    </source>
</evidence>
<organism evidence="3">
    <name type="scientific">Singulisphaera sp. Ch08</name>
    <dbReference type="NCBI Taxonomy" id="3120278"/>
    <lineage>
        <taxon>Bacteria</taxon>
        <taxon>Pseudomonadati</taxon>
        <taxon>Planctomycetota</taxon>
        <taxon>Planctomycetia</taxon>
        <taxon>Isosphaerales</taxon>
        <taxon>Isosphaeraceae</taxon>
        <taxon>Singulisphaera</taxon>
    </lineage>
</organism>
<sequence length="175" mass="18622">MSMLFERFQSLTGRIRSSRRPIWLGCVVLSALAGCGSSDAAGKVTVYPVKGKILLPDGQPLTSGRVVFLPLGELMIESSGTIGADGAFSLSTGESGEGAPAGEFRVKITPNESKLAVAKPGSRSVNQRKLPFPPQYADEETSGLKVTVKPEPNDLPPIRLQKTSLRSVASVRFHN</sequence>
<keyword evidence="2" id="KW-0732">Signal</keyword>
<protein>
    <recommendedName>
        <fullName evidence="4">Carboxypeptidase regulatory-like domain-containing protein</fullName>
    </recommendedName>
</protein>
<feature type="region of interest" description="Disordered" evidence="1">
    <location>
        <begin position="120"/>
        <end position="156"/>
    </location>
</feature>
<dbReference type="AlphaFoldDB" id="A0AAU7CG61"/>
<feature type="signal peptide" evidence="2">
    <location>
        <begin position="1"/>
        <end position="40"/>
    </location>
</feature>